<accession>A0A812JE72</accession>
<dbReference type="SUPFAM" id="SSF47473">
    <property type="entry name" value="EF-hand"/>
    <property type="match status" value="1"/>
</dbReference>
<feature type="domain" description="EF-hand" evidence="8">
    <location>
        <begin position="183"/>
        <end position="218"/>
    </location>
</feature>
<dbReference type="InterPro" id="IPR005821">
    <property type="entry name" value="Ion_trans_dom"/>
</dbReference>
<evidence type="ECO:0000256" key="3">
    <source>
        <dbReference type="ARBA" id="ARBA00022837"/>
    </source>
</evidence>
<evidence type="ECO:0000256" key="6">
    <source>
        <dbReference type="SAM" id="MobiDB-lite"/>
    </source>
</evidence>
<evidence type="ECO:0000313" key="10">
    <source>
        <dbReference type="Proteomes" id="UP000604046"/>
    </source>
</evidence>
<dbReference type="AlphaFoldDB" id="A0A812JE72"/>
<dbReference type="OrthoDB" id="447775at2759"/>
<dbReference type="PROSITE" id="PS50222">
    <property type="entry name" value="EF_HAND_2"/>
    <property type="match status" value="1"/>
</dbReference>
<feature type="region of interest" description="Disordered" evidence="6">
    <location>
        <begin position="739"/>
        <end position="792"/>
    </location>
</feature>
<sequence length="981" mass="109765">MVLLWLLSETAFSNMDDRVLRLARTARLLRLVRVIRMIHGFDSLYLMMTAMRGSVAVLFWSFILLLVAQIMIAFLLNEILSATYLTDETYPMEDRKKVFAYFGTCSRAILSMFELTLGNWPEIARILQDKVSEWYFLFSIAHKVTIGFAVIGVINGVFMQETFKVAGSDDKIMMRQRERERKLHTKKMKVLFEHADESGDGILDIDEFRQVMKNPAVRTWLAAQDLHMNSPEASDQLFRLLDDGDAALTAQELVEGVAKLKGPAKSMDLAVFSLEFRKFKEDVGRLGELAEKLSGSVERKALAVAIWALQTTGKLHLCLRSIRSPVFWKDSEEEYDSGSPSLRALSRRPAALKALAKAHLKVLMQGLLSPAHPRQNRLGGACCTACDEVLIADALQGWVRIMLSSILLHDGTSLLSSWWQRGLVNRWQREAVSLAGGGEDRPFSPESYPQAAVAIQSKEILCEAKRPSPEFATRGGVSMMTGLVNKQGNLGAQLGGPSEECCCNLPRIIESLSDLRSIAVLLIRTSRQWLMKSDGVGSKSVFARCAAIIPVYIDRNKKEIQIFNVWCPEKKKRHWAFLEGDILRGADRHIYDTCRRIFNSQVGRLFGKPWSGCFLSELPEVAGTELKDPSICTFVKLEQDGHRYPCRPHFFLQVTEDFYETTRCYEDASGVIKLPAPEDDFVKWDDLASARRVHLDGTFFMEHDEARWVVMEYETGKLMAMRLPVRAWASSIGHVVFPDKGDGPPGGGCADRGDVRAHPAGPLRALTQNGSPESSPPKRKAEACSESHGVPNAKSLHRIKGGVALGLLLSVASASPVLAEEAAADSAAPAAPAAKERKDLWPKELSDDEILAKGCDIRVDCKTQEEQFRWAKAYYRKYNRETDGKDPKYSQASTGAGTYRKYKVDLYIENPGIADTTDGTYQINPAATAFEPIWKEYNKQVKARIESVYGHSDEPIRWNGDYCDNKLSPYKTANCIGIYNK</sequence>
<evidence type="ECO:0000256" key="7">
    <source>
        <dbReference type="SAM" id="Phobius"/>
    </source>
</evidence>
<keyword evidence="5 7" id="KW-0472">Membrane</keyword>
<evidence type="ECO:0000259" key="8">
    <source>
        <dbReference type="PROSITE" id="PS50222"/>
    </source>
</evidence>
<dbReference type="InterPro" id="IPR011992">
    <property type="entry name" value="EF-hand-dom_pair"/>
</dbReference>
<dbReference type="InterPro" id="IPR002048">
    <property type="entry name" value="EF_hand_dom"/>
</dbReference>
<comment type="subcellular location">
    <subcellularLocation>
        <location evidence="1">Membrane</location>
        <topology evidence="1">Multi-pass membrane protein</topology>
    </subcellularLocation>
</comment>
<keyword evidence="4 7" id="KW-1133">Transmembrane helix</keyword>
<reference evidence="9" key="1">
    <citation type="submission" date="2021-02" db="EMBL/GenBank/DDBJ databases">
        <authorList>
            <person name="Dougan E. K."/>
            <person name="Rhodes N."/>
            <person name="Thang M."/>
            <person name="Chan C."/>
        </authorList>
    </citation>
    <scope>NUCLEOTIDE SEQUENCE</scope>
</reference>
<dbReference type="SMART" id="SM00054">
    <property type="entry name" value="EFh"/>
    <property type="match status" value="2"/>
</dbReference>
<evidence type="ECO:0000256" key="1">
    <source>
        <dbReference type="ARBA" id="ARBA00004141"/>
    </source>
</evidence>
<feature type="transmembrane region" description="Helical" evidence="7">
    <location>
        <begin position="135"/>
        <end position="158"/>
    </location>
</feature>
<evidence type="ECO:0000313" key="9">
    <source>
        <dbReference type="EMBL" id="CAE7206976.1"/>
    </source>
</evidence>
<dbReference type="PROSITE" id="PS00018">
    <property type="entry name" value="EF_HAND_1"/>
    <property type="match status" value="1"/>
</dbReference>
<keyword evidence="10" id="KW-1185">Reference proteome</keyword>
<feature type="transmembrane region" description="Helical" evidence="7">
    <location>
        <begin position="57"/>
        <end position="77"/>
    </location>
</feature>
<name>A0A812JE72_9DINO</name>
<dbReference type="Proteomes" id="UP000604046">
    <property type="component" value="Unassembled WGS sequence"/>
</dbReference>
<dbReference type="GO" id="GO:0005509">
    <property type="term" value="F:calcium ion binding"/>
    <property type="evidence" value="ECO:0007669"/>
    <property type="project" value="InterPro"/>
</dbReference>
<dbReference type="GO" id="GO:0005216">
    <property type="term" value="F:monoatomic ion channel activity"/>
    <property type="evidence" value="ECO:0007669"/>
    <property type="project" value="InterPro"/>
</dbReference>
<dbReference type="Gene3D" id="1.10.238.10">
    <property type="entry name" value="EF-hand"/>
    <property type="match status" value="1"/>
</dbReference>
<keyword evidence="3" id="KW-0106">Calcium</keyword>
<evidence type="ECO:0000256" key="5">
    <source>
        <dbReference type="ARBA" id="ARBA00023136"/>
    </source>
</evidence>
<comment type="caution">
    <text evidence="9">The sequence shown here is derived from an EMBL/GenBank/DDBJ whole genome shotgun (WGS) entry which is preliminary data.</text>
</comment>
<dbReference type="Pfam" id="PF00520">
    <property type="entry name" value="Ion_trans"/>
    <property type="match status" value="1"/>
</dbReference>
<dbReference type="GO" id="GO:0016020">
    <property type="term" value="C:membrane"/>
    <property type="evidence" value="ECO:0007669"/>
    <property type="project" value="UniProtKB-SubCell"/>
</dbReference>
<evidence type="ECO:0000256" key="4">
    <source>
        <dbReference type="ARBA" id="ARBA00022989"/>
    </source>
</evidence>
<keyword evidence="2 7" id="KW-0812">Transmembrane</keyword>
<organism evidence="9 10">
    <name type="scientific">Symbiodinium natans</name>
    <dbReference type="NCBI Taxonomy" id="878477"/>
    <lineage>
        <taxon>Eukaryota</taxon>
        <taxon>Sar</taxon>
        <taxon>Alveolata</taxon>
        <taxon>Dinophyceae</taxon>
        <taxon>Suessiales</taxon>
        <taxon>Symbiodiniaceae</taxon>
        <taxon>Symbiodinium</taxon>
    </lineage>
</organism>
<dbReference type="InterPro" id="IPR018247">
    <property type="entry name" value="EF_Hand_1_Ca_BS"/>
</dbReference>
<gene>
    <name evidence="9" type="primary">CATSPER1</name>
    <name evidence="9" type="ORF">SNAT2548_LOCUS6645</name>
</gene>
<evidence type="ECO:0000256" key="2">
    <source>
        <dbReference type="ARBA" id="ARBA00022692"/>
    </source>
</evidence>
<protein>
    <submittedName>
        <fullName evidence="9">CATSPER1 protein</fullName>
    </submittedName>
</protein>
<proteinExistence type="predicted"/>
<dbReference type="EMBL" id="CAJNDS010000446">
    <property type="protein sequence ID" value="CAE7206976.1"/>
    <property type="molecule type" value="Genomic_DNA"/>
</dbReference>